<dbReference type="Pfam" id="PF01182">
    <property type="entry name" value="Glucosamine_iso"/>
    <property type="match status" value="1"/>
</dbReference>
<keyword evidence="10" id="KW-1185">Reference proteome</keyword>
<evidence type="ECO:0000256" key="2">
    <source>
        <dbReference type="ARBA" id="ARBA00002681"/>
    </source>
</evidence>
<evidence type="ECO:0000313" key="9">
    <source>
        <dbReference type="EMBL" id="UOQ64799.1"/>
    </source>
</evidence>
<dbReference type="Proteomes" id="UP000830401">
    <property type="component" value="Chromosome"/>
</dbReference>
<keyword evidence="7 9" id="KW-0378">Hydrolase</keyword>
<evidence type="ECO:0000256" key="1">
    <source>
        <dbReference type="ARBA" id="ARBA00000832"/>
    </source>
</evidence>
<comment type="similarity">
    <text evidence="4 7">Belongs to the glucosamine/galactosamine-6-phosphate isomerase family. 6-phosphogluconolactonase subfamily.</text>
</comment>
<dbReference type="RefSeq" id="WP_245118787.1">
    <property type="nucleotide sequence ID" value="NZ_CP095061.1"/>
</dbReference>
<dbReference type="InterPro" id="IPR005900">
    <property type="entry name" value="6-phosphogluconolactonase_DevB"/>
</dbReference>
<dbReference type="Gene3D" id="3.40.50.1360">
    <property type="match status" value="1"/>
</dbReference>
<comment type="function">
    <text evidence="2 7">Hydrolysis of 6-phosphogluconolactone to 6-phosphogluconate.</text>
</comment>
<dbReference type="InterPro" id="IPR006148">
    <property type="entry name" value="Glc/Gal-6P_isomerase"/>
</dbReference>
<dbReference type="CDD" id="cd01400">
    <property type="entry name" value="6PGL"/>
    <property type="match status" value="1"/>
</dbReference>
<dbReference type="PANTHER" id="PTHR11054:SF0">
    <property type="entry name" value="6-PHOSPHOGLUCONOLACTONASE"/>
    <property type="match status" value="1"/>
</dbReference>
<comment type="pathway">
    <text evidence="3 7">Carbohydrate degradation; pentose phosphate pathway; D-ribulose 5-phosphate from D-glucose 6-phosphate (oxidative stage): step 2/3.</text>
</comment>
<dbReference type="PANTHER" id="PTHR11054">
    <property type="entry name" value="6-PHOSPHOGLUCONOLACTONASE"/>
    <property type="match status" value="1"/>
</dbReference>
<dbReference type="InterPro" id="IPR039104">
    <property type="entry name" value="6PGL"/>
</dbReference>
<organism evidence="9 10">
    <name type="scientific">Hymenobacter volaticus</name>
    <dbReference type="NCBI Taxonomy" id="2932254"/>
    <lineage>
        <taxon>Bacteria</taxon>
        <taxon>Pseudomonadati</taxon>
        <taxon>Bacteroidota</taxon>
        <taxon>Cytophagia</taxon>
        <taxon>Cytophagales</taxon>
        <taxon>Hymenobacteraceae</taxon>
        <taxon>Hymenobacter</taxon>
    </lineage>
</organism>
<name>A0ABY4G1Q4_9BACT</name>
<gene>
    <name evidence="7 9" type="primary">pgl</name>
    <name evidence="9" type="ORF">MUN86_14635</name>
</gene>
<protein>
    <recommendedName>
        <fullName evidence="6 7">6-phosphogluconolactonase</fullName>
        <shortName evidence="7">6PGL</shortName>
        <ecNumber evidence="5 7">3.1.1.31</ecNumber>
    </recommendedName>
</protein>
<dbReference type="GO" id="GO:0017057">
    <property type="term" value="F:6-phosphogluconolactonase activity"/>
    <property type="evidence" value="ECO:0007669"/>
    <property type="project" value="UniProtKB-EC"/>
</dbReference>
<proteinExistence type="inferred from homology"/>
<evidence type="ECO:0000256" key="7">
    <source>
        <dbReference type="RuleBase" id="RU365095"/>
    </source>
</evidence>
<evidence type="ECO:0000256" key="4">
    <source>
        <dbReference type="ARBA" id="ARBA00010662"/>
    </source>
</evidence>
<evidence type="ECO:0000256" key="6">
    <source>
        <dbReference type="ARBA" id="ARBA00020337"/>
    </source>
</evidence>
<sequence>MKLHISPATTEVLHELADYFVAAANQAIAAHGRFTVALSGGSSPKKLFELLASDAFKDQLDWTKVYFFFGDERNVPHTDPQSNYLMAKTALFEPLHIDAAQTFAVDTSLPPAQAAEAYTTAINQHFNSEQARFDLILLGLGDNSHTASLFPHTSVLHDKSASVQDVYVEELKGHRITFTAPLINQARAVAFLVFGEDKAAAVRHILEDKEDIDNFPAQLIAPTDGDLHWFLDTAAASKLDQQAS</sequence>
<reference evidence="9" key="1">
    <citation type="submission" date="2022-04" db="EMBL/GenBank/DDBJ databases">
        <title>Hymenobacter sp. isolated from the air.</title>
        <authorList>
            <person name="Won M."/>
            <person name="Lee C.-M."/>
            <person name="Woen H.-Y."/>
            <person name="Kwon S.-W."/>
        </authorList>
    </citation>
    <scope>NUCLEOTIDE SEQUENCE</scope>
    <source>
        <strain evidence="9">5420S-77</strain>
    </source>
</reference>
<dbReference type="EMBL" id="CP095061">
    <property type="protein sequence ID" value="UOQ64799.1"/>
    <property type="molecule type" value="Genomic_DNA"/>
</dbReference>
<dbReference type="NCBIfam" id="TIGR01198">
    <property type="entry name" value="pgl"/>
    <property type="match status" value="1"/>
</dbReference>
<dbReference type="EC" id="3.1.1.31" evidence="5 7"/>
<accession>A0ABY4G1Q4</accession>
<evidence type="ECO:0000256" key="5">
    <source>
        <dbReference type="ARBA" id="ARBA00013198"/>
    </source>
</evidence>
<evidence type="ECO:0000313" key="10">
    <source>
        <dbReference type="Proteomes" id="UP000830401"/>
    </source>
</evidence>
<evidence type="ECO:0000256" key="3">
    <source>
        <dbReference type="ARBA" id="ARBA00004961"/>
    </source>
</evidence>
<dbReference type="SUPFAM" id="SSF100950">
    <property type="entry name" value="NagB/RpiA/CoA transferase-like"/>
    <property type="match status" value="1"/>
</dbReference>
<comment type="catalytic activity">
    <reaction evidence="1 7">
        <text>6-phospho-D-glucono-1,5-lactone + H2O = 6-phospho-D-gluconate + H(+)</text>
        <dbReference type="Rhea" id="RHEA:12556"/>
        <dbReference type="ChEBI" id="CHEBI:15377"/>
        <dbReference type="ChEBI" id="CHEBI:15378"/>
        <dbReference type="ChEBI" id="CHEBI:57955"/>
        <dbReference type="ChEBI" id="CHEBI:58759"/>
        <dbReference type="EC" id="3.1.1.31"/>
    </reaction>
</comment>
<dbReference type="InterPro" id="IPR037171">
    <property type="entry name" value="NagB/RpiA_transferase-like"/>
</dbReference>
<evidence type="ECO:0000259" key="8">
    <source>
        <dbReference type="Pfam" id="PF01182"/>
    </source>
</evidence>
<feature type="domain" description="Glucosamine/galactosamine-6-phosphate isomerase" evidence="8">
    <location>
        <begin position="9"/>
        <end position="229"/>
    </location>
</feature>